<evidence type="ECO:0000313" key="2">
    <source>
        <dbReference type="Proteomes" id="UP001396334"/>
    </source>
</evidence>
<dbReference type="PANTHER" id="PTHR23430">
    <property type="entry name" value="HISTONE H2A"/>
    <property type="match status" value="1"/>
</dbReference>
<dbReference type="SUPFAM" id="SSF47113">
    <property type="entry name" value="Histone-fold"/>
    <property type="match status" value="2"/>
</dbReference>
<dbReference type="Proteomes" id="UP001396334">
    <property type="component" value="Unassembled WGS sequence"/>
</dbReference>
<evidence type="ECO:0000313" key="1">
    <source>
        <dbReference type="EMBL" id="KAK9041831.1"/>
    </source>
</evidence>
<evidence type="ECO:0008006" key="3">
    <source>
        <dbReference type="Google" id="ProtNLM"/>
    </source>
</evidence>
<sequence>MLSKFTKIGLYFLVDCITRYLKKERYAPRYGTDAPIYLFAILQYIAAESTKAGLRFPMGCIIRYLKKERYAPRYDVDAPVYLFIVLQYIAAEIS</sequence>
<name>A0ABR2TWE5_9ROSI</name>
<protein>
    <recommendedName>
        <fullName evidence="3">Transposase</fullName>
    </recommendedName>
</protein>
<comment type="caution">
    <text evidence="1">The sequence shown here is derived from an EMBL/GenBank/DDBJ whole genome shotgun (WGS) entry which is preliminary data.</text>
</comment>
<keyword evidence="2" id="KW-1185">Reference proteome</keyword>
<organism evidence="1 2">
    <name type="scientific">Hibiscus sabdariffa</name>
    <name type="common">roselle</name>
    <dbReference type="NCBI Taxonomy" id="183260"/>
    <lineage>
        <taxon>Eukaryota</taxon>
        <taxon>Viridiplantae</taxon>
        <taxon>Streptophyta</taxon>
        <taxon>Embryophyta</taxon>
        <taxon>Tracheophyta</taxon>
        <taxon>Spermatophyta</taxon>
        <taxon>Magnoliopsida</taxon>
        <taxon>eudicotyledons</taxon>
        <taxon>Gunneridae</taxon>
        <taxon>Pentapetalae</taxon>
        <taxon>rosids</taxon>
        <taxon>malvids</taxon>
        <taxon>Malvales</taxon>
        <taxon>Malvaceae</taxon>
        <taxon>Malvoideae</taxon>
        <taxon>Hibiscus</taxon>
    </lineage>
</organism>
<proteinExistence type="predicted"/>
<dbReference type="EMBL" id="JBBPBN010000004">
    <property type="protein sequence ID" value="KAK9041831.1"/>
    <property type="molecule type" value="Genomic_DNA"/>
</dbReference>
<dbReference type="Gene3D" id="1.10.20.10">
    <property type="entry name" value="Histone, subunit A"/>
    <property type="match status" value="2"/>
</dbReference>
<reference evidence="1 2" key="1">
    <citation type="journal article" date="2024" name="G3 (Bethesda)">
        <title>Genome assembly of Hibiscus sabdariffa L. provides insights into metabolisms of medicinal natural products.</title>
        <authorList>
            <person name="Kim T."/>
        </authorList>
    </citation>
    <scope>NUCLEOTIDE SEQUENCE [LARGE SCALE GENOMIC DNA]</scope>
    <source>
        <strain evidence="1">TK-2024</strain>
        <tissue evidence="1">Old leaves</tissue>
    </source>
</reference>
<dbReference type="InterPro" id="IPR002119">
    <property type="entry name" value="Histone_H2A"/>
</dbReference>
<dbReference type="InterPro" id="IPR009072">
    <property type="entry name" value="Histone-fold"/>
</dbReference>
<dbReference type="PRINTS" id="PR00620">
    <property type="entry name" value="HISTONEH2A"/>
</dbReference>
<gene>
    <name evidence="1" type="ORF">V6N11_016921</name>
</gene>
<accession>A0ABR2TWE5</accession>